<sequence length="345" mass="37834">MRRTISPPLAISRYIFGATIKTRLPSDVADMSSRTLYHSGLRAISRGSSFPALASPGQTSLSLTSTSTSPSLTWHGATTIQTRLFHQTPSRRLLGGSTDVVLVAGSLGIAAGILLSKFLPRIQVIFRRGSSPSNPPPYSWLAASDPKTCKDVTAVVAAGFEMANKTPIRRRDQALREASFQVPHEVARLNPDAQKFRLEDMGPTPALFKGSKYEAPFNITREARIFLYFPNGATKATAAFVAINAEFKFPTAPRKGAIVMYTPSKQNLDMLEAGMVLWTIQHHTWASHNPDVFGRIQTGQLPVIITFREKACGSLFDTEAETFPDIKSFWYLMSLTEVGEIIAKA</sequence>
<dbReference type="EMBL" id="JAUJFL010000011">
    <property type="protein sequence ID" value="KAK2596452.1"/>
    <property type="molecule type" value="Genomic_DNA"/>
</dbReference>
<keyword evidence="1" id="KW-0812">Transmembrane</keyword>
<name>A0AAD9VWX1_PHOAM</name>
<reference evidence="2" key="1">
    <citation type="submission" date="2023-06" db="EMBL/GenBank/DDBJ databases">
        <authorList>
            <person name="Noh H."/>
        </authorList>
    </citation>
    <scope>NUCLEOTIDE SEQUENCE</scope>
    <source>
        <strain evidence="2">DUCC20226</strain>
    </source>
</reference>
<protein>
    <submittedName>
        <fullName evidence="2">Uncharacterized protein</fullName>
    </submittedName>
</protein>
<keyword evidence="3" id="KW-1185">Reference proteome</keyword>
<keyword evidence="1" id="KW-0472">Membrane</keyword>
<dbReference type="Proteomes" id="UP001265746">
    <property type="component" value="Unassembled WGS sequence"/>
</dbReference>
<accession>A0AAD9VWX1</accession>
<evidence type="ECO:0000256" key="1">
    <source>
        <dbReference type="SAM" id="Phobius"/>
    </source>
</evidence>
<evidence type="ECO:0000313" key="2">
    <source>
        <dbReference type="EMBL" id="KAK2596452.1"/>
    </source>
</evidence>
<gene>
    <name evidence="2" type="ORF">N8I77_013342</name>
</gene>
<keyword evidence="1" id="KW-1133">Transmembrane helix</keyword>
<feature type="transmembrane region" description="Helical" evidence="1">
    <location>
        <begin position="100"/>
        <end position="119"/>
    </location>
</feature>
<evidence type="ECO:0000313" key="3">
    <source>
        <dbReference type="Proteomes" id="UP001265746"/>
    </source>
</evidence>
<proteinExistence type="predicted"/>
<comment type="caution">
    <text evidence="2">The sequence shown here is derived from an EMBL/GenBank/DDBJ whole genome shotgun (WGS) entry which is preliminary data.</text>
</comment>
<dbReference type="AlphaFoldDB" id="A0AAD9VWX1"/>
<organism evidence="2 3">
    <name type="scientific">Phomopsis amygdali</name>
    <name type="common">Fusicoccum amygdali</name>
    <dbReference type="NCBI Taxonomy" id="1214568"/>
    <lineage>
        <taxon>Eukaryota</taxon>
        <taxon>Fungi</taxon>
        <taxon>Dikarya</taxon>
        <taxon>Ascomycota</taxon>
        <taxon>Pezizomycotina</taxon>
        <taxon>Sordariomycetes</taxon>
        <taxon>Sordariomycetidae</taxon>
        <taxon>Diaporthales</taxon>
        <taxon>Diaporthaceae</taxon>
        <taxon>Diaporthe</taxon>
    </lineage>
</organism>